<dbReference type="GO" id="GO:0044550">
    <property type="term" value="P:secondary metabolite biosynthetic process"/>
    <property type="evidence" value="ECO:0007669"/>
    <property type="project" value="TreeGrafter"/>
</dbReference>
<dbReference type="PANTHER" id="PTHR43775">
    <property type="entry name" value="FATTY ACID SYNTHASE"/>
    <property type="match status" value="1"/>
</dbReference>
<dbReference type="InterPro" id="IPR050091">
    <property type="entry name" value="PKS_NRPS_Biosynth_Enz"/>
</dbReference>
<dbReference type="AlphaFoldDB" id="A0A4Z1HHA9"/>
<organism evidence="2 3">
    <name type="scientific">Botryotinia convoluta</name>
    <dbReference type="NCBI Taxonomy" id="54673"/>
    <lineage>
        <taxon>Eukaryota</taxon>
        <taxon>Fungi</taxon>
        <taxon>Dikarya</taxon>
        <taxon>Ascomycota</taxon>
        <taxon>Pezizomycotina</taxon>
        <taxon>Leotiomycetes</taxon>
        <taxon>Helotiales</taxon>
        <taxon>Sclerotiniaceae</taxon>
        <taxon>Botryotinia</taxon>
    </lineage>
</organism>
<dbReference type="InterPro" id="IPR016039">
    <property type="entry name" value="Thiolase-like"/>
</dbReference>
<dbReference type="EMBL" id="PQXN01000522">
    <property type="protein sequence ID" value="TGO44407.1"/>
    <property type="molecule type" value="Genomic_DNA"/>
</dbReference>
<reference evidence="2 3" key="1">
    <citation type="submission" date="2017-12" db="EMBL/GenBank/DDBJ databases">
        <title>Comparative genomics of Botrytis spp.</title>
        <authorList>
            <person name="Valero-Jimenez C.A."/>
            <person name="Tapia P."/>
            <person name="Veloso J."/>
            <person name="Silva-Moreno E."/>
            <person name="Staats M."/>
            <person name="Valdes J.H."/>
            <person name="Van Kan J.A.L."/>
        </authorList>
    </citation>
    <scope>NUCLEOTIDE SEQUENCE [LARGE SCALE GENOMIC DNA]</scope>
    <source>
        <strain evidence="2 3">MUCL11595</strain>
    </source>
</reference>
<proteinExistence type="predicted"/>
<keyword evidence="3" id="KW-1185">Reference proteome</keyword>
<comment type="caution">
    <text evidence="2">The sequence shown here is derived from an EMBL/GenBank/DDBJ whole genome shotgun (WGS) entry which is preliminary data.</text>
</comment>
<dbReference type="Pfam" id="PF00109">
    <property type="entry name" value="ketoacyl-synt"/>
    <property type="match status" value="1"/>
</dbReference>
<dbReference type="PANTHER" id="PTHR43775:SF29">
    <property type="entry name" value="ASPERFURANONE POLYKETIDE SYNTHASE AFOG-RELATED"/>
    <property type="match status" value="1"/>
</dbReference>
<feature type="domain" description="Beta-ketoacyl synthase-like N-terminal" evidence="1">
    <location>
        <begin position="7"/>
        <end position="72"/>
    </location>
</feature>
<dbReference type="InterPro" id="IPR014030">
    <property type="entry name" value="Ketoacyl_synth_N"/>
</dbReference>
<gene>
    <name evidence="2" type="ORF">BCON_0524g00010</name>
</gene>
<dbReference type="GO" id="GO:0004312">
    <property type="term" value="F:fatty acid synthase activity"/>
    <property type="evidence" value="ECO:0007669"/>
    <property type="project" value="TreeGrafter"/>
</dbReference>
<protein>
    <recommendedName>
        <fullName evidence="1">Beta-ketoacyl synthase-like N-terminal domain-containing protein</fullName>
    </recommendedName>
</protein>
<evidence type="ECO:0000313" key="2">
    <source>
        <dbReference type="EMBL" id="TGO44407.1"/>
    </source>
</evidence>
<sequence length="76" mass="8977">MDQDLLEPIAIVGMSLKYPQDATSPEAFWKLIQEKRCTMTEWPSDRLKIDAFYHPDKKKNSTVKFSLTCFLEKFIY</sequence>
<dbReference type="Proteomes" id="UP000297527">
    <property type="component" value="Unassembled WGS sequence"/>
</dbReference>
<dbReference type="GO" id="GO:0006633">
    <property type="term" value="P:fatty acid biosynthetic process"/>
    <property type="evidence" value="ECO:0007669"/>
    <property type="project" value="TreeGrafter"/>
</dbReference>
<dbReference type="Gene3D" id="3.40.47.10">
    <property type="match status" value="1"/>
</dbReference>
<accession>A0A4Z1HHA9</accession>
<evidence type="ECO:0000259" key="1">
    <source>
        <dbReference type="Pfam" id="PF00109"/>
    </source>
</evidence>
<dbReference type="OrthoDB" id="329835at2759"/>
<evidence type="ECO:0000313" key="3">
    <source>
        <dbReference type="Proteomes" id="UP000297527"/>
    </source>
</evidence>
<name>A0A4Z1HHA9_9HELO</name>
<dbReference type="SUPFAM" id="SSF53901">
    <property type="entry name" value="Thiolase-like"/>
    <property type="match status" value="1"/>
</dbReference>